<name>A0A7U2I812_PHANO</name>
<dbReference type="Proteomes" id="UP000663193">
    <property type="component" value="Chromosome 15"/>
</dbReference>
<sequence length="59" mass="6552">MAMKHVCAILRTELYARVFSVTSGEASFRSIGYAARSVVHTGVEVIVVYTVLLRQYTSL</sequence>
<organism evidence="1 2">
    <name type="scientific">Phaeosphaeria nodorum (strain SN15 / ATCC MYA-4574 / FGSC 10173)</name>
    <name type="common">Glume blotch fungus</name>
    <name type="synonym">Parastagonospora nodorum</name>
    <dbReference type="NCBI Taxonomy" id="321614"/>
    <lineage>
        <taxon>Eukaryota</taxon>
        <taxon>Fungi</taxon>
        <taxon>Dikarya</taxon>
        <taxon>Ascomycota</taxon>
        <taxon>Pezizomycotina</taxon>
        <taxon>Dothideomycetes</taxon>
        <taxon>Pleosporomycetidae</taxon>
        <taxon>Pleosporales</taxon>
        <taxon>Pleosporineae</taxon>
        <taxon>Phaeosphaeriaceae</taxon>
        <taxon>Parastagonospora</taxon>
    </lineage>
</organism>
<evidence type="ECO:0000313" key="1">
    <source>
        <dbReference type="EMBL" id="QRD03408.1"/>
    </source>
</evidence>
<proteinExistence type="predicted"/>
<evidence type="ECO:0000313" key="2">
    <source>
        <dbReference type="Proteomes" id="UP000663193"/>
    </source>
</evidence>
<dbReference type="AlphaFoldDB" id="A0A7U2I812"/>
<keyword evidence="2" id="KW-1185">Reference proteome</keyword>
<dbReference type="EMBL" id="CP069037">
    <property type="protein sequence ID" value="QRD03408.1"/>
    <property type="molecule type" value="Genomic_DNA"/>
</dbReference>
<accession>A0A7U2I812</accession>
<gene>
    <name evidence="1" type="ORF">JI435_419480</name>
</gene>
<dbReference type="VEuPathDB" id="FungiDB:JI435_419480"/>
<reference evidence="2" key="1">
    <citation type="journal article" date="2021" name="BMC Genomics">
        <title>Chromosome-level genome assembly and manually-curated proteome of model necrotroph Parastagonospora nodorum Sn15 reveals a genome-wide trove of candidate effector homologs, and redundancy of virulence-related functions within an accessory chromosome.</title>
        <authorList>
            <person name="Bertazzoni S."/>
            <person name="Jones D.A.B."/>
            <person name="Phan H.T."/>
            <person name="Tan K.-C."/>
            <person name="Hane J.K."/>
        </authorList>
    </citation>
    <scope>NUCLEOTIDE SEQUENCE [LARGE SCALE GENOMIC DNA]</scope>
    <source>
        <strain evidence="2">SN15 / ATCC MYA-4574 / FGSC 10173)</strain>
    </source>
</reference>
<protein>
    <submittedName>
        <fullName evidence="1">Uncharacterized protein</fullName>
    </submittedName>
</protein>